<proteinExistence type="inferred from homology"/>
<dbReference type="InterPro" id="IPR001653">
    <property type="entry name" value="DAP_epimerase_DapF"/>
</dbReference>
<comment type="similarity">
    <text evidence="2 8">Belongs to the diaminopimelate epimerase family.</text>
</comment>
<feature type="active site" description="Proton donor" evidence="8">
    <location>
        <position position="76"/>
    </location>
</feature>
<dbReference type="RefSeq" id="WP_148783163.1">
    <property type="nucleotide sequence ID" value="NZ_VNHU01000007.1"/>
</dbReference>
<comment type="function">
    <text evidence="8">Catalyzes the stereoinversion of LL-2,6-diaminopimelate (L,L-DAP) to meso-diaminopimelate (meso-DAP), a precursor of L-lysine and an essential component of the bacterial peptidoglycan.</text>
</comment>
<dbReference type="Proteomes" id="UP000324376">
    <property type="component" value="Unassembled WGS sequence"/>
</dbReference>
<comment type="subcellular location">
    <subcellularLocation>
        <location evidence="8">Cytoplasm</location>
    </subcellularLocation>
</comment>
<keyword evidence="6 8" id="KW-0413">Isomerase</keyword>
<feature type="active site" description="Proton acceptor" evidence="8">
    <location>
        <position position="200"/>
    </location>
</feature>
<evidence type="ECO:0000313" key="11">
    <source>
        <dbReference type="Proteomes" id="UP000324376"/>
    </source>
</evidence>
<dbReference type="PANTHER" id="PTHR31689">
    <property type="entry name" value="DIAMINOPIMELATE EPIMERASE, CHLOROPLASTIC"/>
    <property type="match status" value="1"/>
</dbReference>
<organism evidence="10 11">
    <name type="scientific">Aquimarina intermedia</name>
    <dbReference type="NCBI Taxonomy" id="350814"/>
    <lineage>
        <taxon>Bacteria</taxon>
        <taxon>Pseudomonadati</taxon>
        <taxon>Bacteroidota</taxon>
        <taxon>Flavobacteriia</taxon>
        <taxon>Flavobacteriales</taxon>
        <taxon>Flavobacteriaceae</taxon>
        <taxon>Aquimarina</taxon>
    </lineage>
</organism>
<keyword evidence="4 8" id="KW-0028">Amino-acid biosynthesis</keyword>
<dbReference type="AlphaFoldDB" id="A0A5S5C2U9"/>
<reference evidence="10 11" key="1">
    <citation type="submission" date="2019-07" db="EMBL/GenBank/DDBJ databases">
        <title>Genomic Encyclopedia of Archaeal and Bacterial Type Strains, Phase II (KMG-II): from individual species to whole genera.</title>
        <authorList>
            <person name="Goeker M."/>
        </authorList>
    </citation>
    <scope>NUCLEOTIDE SEQUENCE [LARGE SCALE GENOMIC DNA]</scope>
    <source>
        <strain evidence="10 11">DSM 17527</strain>
    </source>
</reference>
<keyword evidence="5 8" id="KW-0457">Lysine biosynthesis</keyword>
<dbReference type="SUPFAM" id="SSF54506">
    <property type="entry name" value="Diaminopimelate epimerase-like"/>
    <property type="match status" value="2"/>
</dbReference>
<dbReference type="GO" id="GO:0008837">
    <property type="term" value="F:diaminopimelate epimerase activity"/>
    <property type="evidence" value="ECO:0007669"/>
    <property type="project" value="UniProtKB-UniRule"/>
</dbReference>
<evidence type="ECO:0000256" key="3">
    <source>
        <dbReference type="ARBA" id="ARBA00013080"/>
    </source>
</evidence>
<sequence>MKCTFYKYQGTGNDFIIIDNRQQLISKNDTKNVARLCDRKFGIGADGLMLLENPEDVEDDFKMVYYNADGNKSSMCGNGGRCLVAFAQKLGLIDDKATFTAIDGKHYATVKNEIVTLQMQDVNNIEVYASHLFLNTGSPHHISMVSDVASVDVFKEGRAIRRGAPYFEEGTNVNFVQQLAPDFFKVRTYERGVEDETLSCGTGVTAVALAMHAIKKTALNTINVNTPGGDLSVSFAKDTDGTYKDVILSGPATFVFKGEIVW</sequence>
<dbReference type="PROSITE" id="PS01326">
    <property type="entry name" value="DAP_EPIMERASE"/>
    <property type="match status" value="1"/>
</dbReference>
<dbReference type="UniPathway" id="UPA00034">
    <property type="reaction ID" value="UER00025"/>
</dbReference>
<feature type="binding site" evidence="8">
    <location>
        <position position="13"/>
    </location>
    <ligand>
        <name>substrate</name>
    </ligand>
</feature>
<comment type="catalytic activity">
    <reaction evidence="7 8">
        <text>(2S,6S)-2,6-diaminopimelate = meso-2,6-diaminopimelate</text>
        <dbReference type="Rhea" id="RHEA:15393"/>
        <dbReference type="ChEBI" id="CHEBI:57609"/>
        <dbReference type="ChEBI" id="CHEBI:57791"/>
        <dbReference type="EC" id="5.1.1.7"/>
    </reaction>
</comment>
<dbReference type="GO" id="GO:0009089">
    <property type="term" value="P:lysine biosynthetic process via diaminopimelate"/>
    <property type="evidence" value="ECO:0007669"/>
    <property type="project" value="UniProtKB-UniRule"/>
</dbReference>
<keyword evidence="8" id="KW-0963">Cytoplasm</keyword>
<dbReference type="EC" id="5.1.1.7" evidence="3 8"/>
<evidence type="ECO:0000256" key="8">
    <source>
        <dbReference type="HAMAP-Rule" id="MF_00197"/>
    </source>
</evidence>
<name>A0A5S5C2U9_9FLAO</name>
<dbReference type="PANTHER" id="PTHR31689:SF0">
    <property type="entry name" value="DIAMINOPIMELATE EPIMERASE"/>
    <property type="match status" value="1"/>
</dbReference>
<feature type="binding site" evidence="8">
    <location>
        <begin position="201"/>
        <end position="202"/>
    </location>
    <ligand>
        <name>substrate</name>
    </ligand>
</feature>
<evidence type="ECO:0000256" key="6">
    <source>
        <dbReference type="ARBA" id="ARBA00023235"/>
    </source>
</evidence>
<dbReference type="GO" id="GO:0005829">
    <property type="term" value="C:cytosol"/>
    <property type="evidence" value="ECO:0007669"/>
    <property type="project" value="TreeGrafter"/>
</dbReference>
<dbReference type="HAMAP" id="MF_00197">
    <property type="entry name" value="DAP_epimerase"/>
    <property type="match status" value="1"/>
</dbReference>
<feature type="binding site" evidence="8">
    <location>
        <position position="67"/>
    </location>
    <ligand>
        <name>substrate</name>
    </ligand>
</feature>
<dbReference type="Pfam" id="PF01678">
    <property type="entry name" value="DAP_epimerase"/>
    <property type="match status" value="2"/>
</dbReference>
<comment type="subunit">
    <text evidence="8">Homodimer.</text>
</comment>
<evidence type="ECO:0000256" key="2">
    <source>
        <dbReference type="ARBA" id="ARBA00010219"/>
    </source>
</evidence>
<keyword evidence="11" id="KW-1185">Reference proteome</keyword>
<evidence type="ECO:0000256" key="9">
    <source>
        <dbReference type="PROSITE-ProRule" id="PRU10125"/>
    </source>
</evidence>
<feature type="site" description="Could be important to modulate the pK values of the two catalytic cysteine residues" evidence="8">
    <location>
        <position position="190"/>
    </location>
</feature>
<accession>A0A5S5C2U9</accession>
<comment type="pathway">
    <text evidence="1 8">Amino-acid biosynthesis; L-lysine biosynthesis via DAP pathway; DL-2,6-diaminopimelate from LL-2,6-diaminopimelate: step 1/1.</text>
</comment>
<feature type="site" description="Could be important to modulate the pK values of the two catalytic cysteine residues" evidence="8">
    <location>
        <position position="140"/>
    </location>
</feature>
<feature type="binding site" evidence="8">
    <location>
        <position position="172"/>
    </location>
    <ligand>
        <name>substrate</name>
    </ligand>
</feature>
<comment type="caution">
    <text evidence="8">Lacks conserved residue(s) required for the propagation of feature annotation.</text>
</comment>
<feature type="binding site" evidence="8">
    <location>
        <begin position="190"/>
        <end position="191"/>
    </location>
    <ligand>
        <name>substrate</name>
    </ligand>
</feature>
<feature type="active site" evidence="9">
    <location>
        <position position="76"/>
    </location>
</feature>
<feature type="binding site" evidence="8">
    <location>
        <begin position="77"/>
        <end position="78"/>
    </location>
    <ligand>
        <name>substrate</name>
    </ligand>
</feature>
<dbReference type="EMBL" id="VNHU01000007">
    <property type="protein sequence ID" value="TYP72293.1"/>
    <property type="molecule type" value="Genomic_DNA"/>
</dbReference>
<evidence type="ECO:0000313" key="10">
    <source>
        <dbReference type="EMBL" id="TYP72293.1"/>
    </source>
</evidence>
<protein>
    <recommendedName>
        <fullName evidence="3 8">Diaminopimelate epimerase</fullName>
        <shortName evidence="8">DAP epimerase</shortName>
        <ecNumber evidence="3 8">5.1.1.7</ecNumber>
    </recommendedName>
    <alternativeName>
        <fullName evidence="8">PLP-independent amino acid racemase</fullName>
    </alternativeName>
</protein>
<dbReference type="NCBIfam" id="TIGR00652">
    <property type="entry name" value="DapF"/>
    <property type="match status" value="1"/>
</dbReference>
<evidence type="ECO:0000256" key="5">
    <source>
        <dbReference type="ARBA" id="ARBA00023154"/>
    </source>
</evidence>
<dbReference type="Gene3D" id="3.10.310.10">
    <property type="entry name" value="Diaminopimelate Epimerase, Chain A, domain 1"/>
    <property type="match status" value="2"/>
</dbReference>
<comment type="caution">
    <text evidence="10">The sequence shown here is derived from an EMBL/GenBank/DDBJ whole genome shotgun (WGS) entry which is preliminary data.</text>
</comment>
<dbReference type="InterPro" id="IPR018510">
    <property type="entry name" value="DAP_epimerase_AS"/>
</dbReference>
<gene>
    <name evidence="8" type="primary">dapF</name>
    <name evidence="10" type="ORF">BD809_107178</name>
</gene>
<evidence type="ECO:0000256" key="7">
    <source>
        <dbReference type="ARBA" id="ARBA00051712"/>
    </source>
</evidence>
<evidence type="ECO:0000256" key="1">
    <source>
        <dbReference type="ARBA" id="ARBA00005196"/>
    </source>
</evidence>
<evidence type="ECO:0000256" key="4">
    <source>
        <dbReference type="ARBA" id="ARBA00022605"/>
    </source>
</evidence>
<dbReference type="OrthoDB" id="9805408at2"/>